<reference evidence="2 3" key="1">
    <citation type="submission" date="2024-06" db="EMBL/GenBank/DDBJ databases">
        <title>The Natural Products Discovery Center: Release of the First 8490 Sequenced Strains for Exploring Actinobacteria Biosynthetic Diversity.</title>
        <authorList>
            <person name="Kalkreuter E."/>
            <person name="Kautsar S.A."/>
            <person name="Yang D."/>
            <person name="Bader C.D."/>
            <person name="Teijaro C.N."/>
            <person name="Fluegel L."/>
            <person name="Davis C.M."/>
            <person name="Simpson J.R."/>
            <person name="Lauterbach L."/>
            <person name="Steele A.D."/>
            <person name="Gui C."/>
            <person name="Meng S."/>
            <person name="Li G."/>
            <person name="Viehrig K."/>
            <person name="Ye F."/>
            <person name="Su P."/>
            <person name="Kiefer A.F."/>
            <person name="Nichols A."/>
            <person name="Cepeda A.J."/>
            <person name="Yan W."/>
            <person name="Fan B."/>
            <person name="Jiang Y."/>
            <person name="Adhikari A."/>
            <person name="Zheng C.-J."/>
            <person name="Schuster L."/>
            <person name="Cowan T.M."/>
            <person name="Smanski M.J."/>
            <person name="Chevrette M.G."/>
            <person name="De Carvalho L.P.S."/>
            <person name="Shen B."/>
        </authorList>
    </citation>
    <scope>NUCLEOTIDE SEQUENCE [LARGE SCALE GENOMIC DNA]</scope>
    <source>
        <strain evidence="2 3">NPDC033843</strain>
    </source>
</reference>
<accession>A0ABV2ZZZ8</accession>
<dbReference type="EMBL" id="JBEZVE010000045">
    <property type="protein sequence ID" value="MEU3787575.1"/>
    <property type="molecule type" value="Genomic_DNA"/>
</dbReference>
<name>A0ABV2ZZZ8_9ACTN</name>
<sequence length="270" mass="28598">MFEGQAIDVRAAKSAARRVLHAMASTVTTRALVLGGGVTGMGWEVGVPAGLLDEGVDLRDADTVIGTSAGLPLTAVAVTAVFVVVIIALLGLLGHPRLPTWVKMIVFVTVPVAALAWLLVVTADDTLKDPGEDPCSMYYGGVGVSKAFPPQAYCRYEDGSTHDLATGTQFVFWVCFAIKPGPAVDRSGMNRLGRCHGGERGGDPWQRRRTRHPQRRVTRLRGMLGVPRLTAAEGGGRGTTGAGRPFLSTWLVEGTVSPGLTYSPWGRSFG</sequence>
<keyword evidence="1" id="KW-1133">Transmembrane helix</keyword>
<keyword evidence="1" id="KW-0812">Transmembrane</keyword>
<proteinExistence type="predicted"/>
<organism evidence="2 3">
    <name type="scientific">Streptomyces sp. 900129855</name>
    <dbReference type="NCBI Taxonomy" id="3155129"/>
    <lineage>
        <taxon>Bacteria</taxon>
        <taxon>Bacillati</taxon>
        <taxon>Actinomycetota</taxon>
        <taxon>Actinomycetes</taxon>
        <taxon>Kitasatosporales</taxon>
        <taxon>Streptomycetaceae</taxon>
        <taxon>Streptomyces</taxon>
    </lineage>
</organism>
<keyword evidence="3" id="KW-1185">Reference proteome</keyword>
<feature type="transmembrane region" description="Helical" evidence="1">
    <location>
        <begin position="100"/>
        <end position="120"/>
    </location>
</feature>
<keyword evidence="1" id="KW-0472">Membrane</keyword>
<evidence type="ECO:0000313" key="3">
    <source>
        <dbReference type="Proteomes" id="UP001550739"/>
    </source>
</evidence>
<evidence type="ECO:0000256" key="1">
    <source>
        <dbReference type="SAM" id="Phobius"/>
    </source>
</evidence>
<dbReference type="RefSeq" id="WP_361710223.1">
    <property type="nucleotide sequence ID" value="NZ_JBEZVE010000045.1"/>
</dbReference>
<dbReference type="Proteomes" id="UP001550739">
    <property type="component" value="Unassembled WGS sequence"/>
</dbReference>
<protein>
    <submittedName>
        <fullName evidence="2">Uncharacterized protein</fullName>
    </submittedName>
</protein>
<comment type="caution">
    <text evidence="2">The sequence shown here is derived from an EMBL/GenBank/DDBJ whole genome shotgun (WGS) entry which is preliminary data.</text>
</comment>
<feature type="transmembrane region" description="Helical" evidence="1">
    <location>
        <begin position="69"/>
        <end position="93"/>
    </location>
</feature>
<evidence type="ECO:0000313" key="2">
    <source>
        <dbReference type="EMBL" id="MEU3787575.1"/>
    </source>
</evidence>
<gene>
    <name evidence="2" type="ORF">AB0E89_44885</name>
</gene>